<dbReference type="Proteomes" id="UP001444071">
    <property type="component" value="Unassembled WGS sequence"/>
</dbReference>
<proteinExistence type="predicted"/>
<organism evidence="1 2">
    <name type="scientific">Xenotaenia resolanae</name>
    <dbReference type="NCBI Taxonomy" id="208358"/>
    <lineage>
        <taxon>Eukaryota</taxon>
        <taxon>Metazoa</taxon>
        <taxon>Chordata</taxon>
        <taxon>Craniata</taxon>
        <taxon>Vertebrata</taxon>
        <taxon>Euteleostomi</taxon>
        <taxon>Actinopterygii</taxon>
        <taxon>Neopterygii</taxon>
        <taxon>Teleostei</taxon>
        <taxon>Neoteleostei</taxon>
        <taxon>Acanthomorphata</taxon>
        <taxon>Ovalentaria</taxon>
        <taxon>Atherinomorphae</taxon>
        <taxon>Cyprinodontiformes</taxon>
        <taxon>Goodeidae</taxon>
        <taxon>Xenotaenia</taxon>
    </lineage>
</organism>
<evidence type="ECO:0000313" key="1">
    <source>
        <dbReference type="EMBL" id="MEQ2263868.1"/>
    </source>
</evidence>
<comment type="caution">
    <text evidence="1">The sequence shown here is derived from an EMBL/GenBank/DDBJ whole genome shotgun (WGS) entry which is preliminary data.</text>
</comment>
<dbReference type="EMBL" id="JAHRIM010024523">
    <property type="protein sequence ID" value="MEQ2263868.1"/>
    <property type="molecule type" value="Genomic_DNA"/>
</dbReference>
<sequence length="114" mass="13465">MVVTVQCTWTDLRVFKNYFLHKFWVKRPTFTAKEIAETLKAEMSMHEERQKNTKRQFEYEGTGETLSTSEECFKKYFFLHLADTSIVTLRECFSNLQGFFELFIYSTKSLGSTG</sequence>
<keyword evidence="2" id="KW-1185">Reference proteome</keyword>
<accession>A0ABV0W2V6</accession>
<gene>
    <name evidence="1" type="ORF">XENORESO_014268</name>
</gene>
<name>A0ABV0W2V6_9TELE</name>
<protein>
    <submittedName>
        <fullName evidence="1">Uncharacterized protein</fullName>
    </submittedName>
</protein>
<evidence type="ECO:0000313" key="2">
    <source>
        <dbReference type="Proteomes" id="UP001444071"/>
    </source>
</evidence>
<reference evidence="1 2" key="1">
    <citation type="submission" date="2021-06" db="EMBL/GenBank/DDBJ databases">
        <authorList>
            <person name="Palmer J.M."/>
        </authorList>
    </citation>
    <scope>NUCLEOTIDE SEQUENCE [LARGE SCALE GENOMIC DNA]</scope>
    <source>
        <strain evidence="1 2">XR_2019</strain>
        <tissue evidence="1">Muscle</tissue>
    </source>
</reference>